<dbReference type="GO" id="GO:0016787">
    <property type="term" value="F:hydrolase activity"/>
    <property type="evidence" value="ECO:0007669"/>
    <property type="project" value="UniProtKB-KW"/>
</dbReference>
<dbReference type="CDD" id="cd00303">
    <property type="entry name" value="retropepsin_like"/>
    <property type="match status" value="1"/>
</dbReference>
<dbReference type="Pfam" id="PF17917">
    <property type="entry name" value="RT_RNaseH"/>
    <property type="match status" value="1"/>
</dbReference>
<feature type="compositionally biased region" description="Polar residues" evidence="8">
    <location>
        <begin position="843"/>
        <end position="852"/>
    </location>
</feature>
<sequence>MTVPENPFTYRFFVELDSSSADPVHYLVLDRRLEVVTYLPISLTRDPTSDLATWYEAELGGRVDLSLGGEQPSMDIDTSFEPVTTLDEGLLRVSNQTDDERSGDLPVFSTEVESGLTTYGVQVPRDAYNGVQRNASSVRDRRIVPKPIVVVVKINGQPARALLDSGSLGDFISSTLADQLGLRREPLEVPLTLQLAVQGSRSKINSKVSVQFAYQDINESRTFDVINVSNYDLILGTPFLHQHQVCIGLHPARVVIGSDTSLPIRPGPDSRMVVSGVSLVTDEIAQARTLLMKEAEPLCKDVDETPLPPLRAINHTIPLIDEKKIYPWRPSRCPEVFRTQWAEKRDMYLRSGRWEVTPAGNTVPMLLIPKPKREKPELRTVIDLRERNKNTVKLTSPLPDIEGILRRLVKKPYRSSLDMKAAYEQIRVVPEHVHRTTMTTPDGNMISHVIQQGDCNAPATYQALMNHIFSPYIGRFMDIYLDDIVIYSDSVQEHIEHVRVILDVLRREQLYLGKDKLHFFARELDILGRIVDDDGIRMDPAKVDSVLAWKTPTNRDLLRGFLGSVGYLADDIPGVRIPMGVLSAITGDTVPFRWGYTEQRAFEDVKRLVHDAREHHRVPLDYSEGAPPVWLITDGCATGVAGVVSQGEDWRTAKVAAFYSAKLNSAQQNYPTHEIEMLAGVESMLRHTDILQGVRFCWVTDHKGLIHLLNQKNLSGRQARWLEKISTFNFEVKYIPGAENVLADSLSRMYSNDSPGTVRARAEYTFHDVLDDDSSPVPPQTPPVLTGLEALAARVESRGRRKKDVPPAETGRPETGREFAARMAPHFTLKGPREREGGELGTASRSTATDPNGNDVPKLTIRIPAGAKFASAQPDPDNVAVPPENSMTLVEMVESTGGIDLLHELRNAYNRDPVSNQ</sequence>
<evidence type="ECO:0000256" key="5">
    <source>
        <dbReference type="ARBA" id="ARBA00022759"/>
    </source>
</evidence>
<proteinExistence type="predicted"/>
<dbReference type="OrthoDB" id="1750432at2759"/>
<evidence type="ECO:0000256" key="1">
    <source>
        <dbReference type="ARBA" id="ARBA00012493"/>
    </source>
</evidence>
<dbReference type="STRING" id="2316362.A0A4V1Q3Q7"/>
<dbReference type="Gene3D" id="2.40.70.10">
    <property type="entry name" value="Acid Proteases"/>
    <property type="match status" value="1"/>
</dbReference>
<feature type="region of interest" description="Disordered" evidence="8">
    <location>
        <begin position="795"/>
        <end position="857"/>
    </location>
</feature>
<dbReference type="InterPro" id="IPR021109">
    <property type="entry name" value="Peptidase_aspartic_dom_sf"/>
</dbReference>
<evidence type="ECO:0000256" key="2">
    <source>
        <dbReference type="ARBA" id="ARBA00022679"/>
    </source>
</evidence>
<evidence type="ECO:0000259" key="9">
    <source>
        <dbReference type="PROSITE" id="PS50878"/>
    </source>
</evidence>
<evidence type="ECO:0000256" key="7">
    <source>
        <dbReference type="ARBA" id="ARBA00022918"/>
    </source>
</evidence>
<dbReference type="CDD" id="cd09274">
    <property type="entry name" value="RNase_HI_RT_Ty3"/>
    <property type="match status" value="1"/>
</dbReference>
<dbReference type="Pfam" id="PF08284">
    <property type="entry name" value="RVP_2"/>
    <property type="match status" value="1"/>
</dbReference>
<evidence type="ECO:0000256" key="3">
    <source>
        <dbReference type="ARBA" id="ARBA00022695"/>
    </source>
</evidence>
<protein>
    <recommendedName>
        <fullName evidence="1">RNA-directed DNA polymerase</fullName>
        <ecNumber evidence="1">2.7.7.49</ecNumber>
    </recommendedName>
</protein>
<evidence type="ECO:0000313" key="10">
    <source>
        <dbReference type="EMBL" id="RXW19428.1"/>
    </source>
</evidence>
<dbReference type="SUPFAM" id="SSF50630">
    <property type="entry name" value="Acid proteases"/>
    <property type="match status" value="1"/>
</dbReference>
<evidence type="ECO:0000313" key="11">
    <source>
        <dbReference type="Proteomes" id="UP000290288"/>
    </source>
</evidence>
<dbReference type="PANTHER" id="PTHR37984">
    <property type="entry name" value="PROTEIN CBG26694"/>
    <property type="match status" value="1"/>
</dbReference>
<reference evidence="10 11" key="1">
    <citation type="submission" date="2019-01" db="EMBL/GenBank/DDBJ databases">
        <title>Draft genome sequence of Psathyrella aberdarensis IHI B618.</title>
        <authorList>
            <person name="Buettner E."/>
            <person name="Kellner H."/>
        </authorList>
    </citation>
    <scope>NUCLEOTIDE SEQUENCE [LARGE SCALE GENOMIC DNA]</scope>
    <source>
        <strain evidence="10 11">IHI B618</strain>
    </source>
</reference>
<name>A0A4V1Q3Q7_9AGAR</name>
<dbReference type="Gene3D" id="3.30.70.270">
    <property type="match status" value="2"/>
</dbReference>
<keyword evidence="5" id="KW-0255">Endonuclease</keyword>
<dbReference type="AlphaFoldDB" id="A0A4V1Q3Q7"/>
<dbReference type="InterPro" id="IPR000477">
    <property type="entry name" value="RT_dom"/>
</dbReference>
<dbReference type="EC" id="2.7.7.49" evidence="1"/>
<dbReference type="CDD" id="cd01647">
    <property type="entry name" value="RT_LTR"/>
    <property type="match status" value="1"/>
</dbReference>
<dbReference type="GO" id="GO:0004519">
    <property type="term" value="F:endonuclease activity"/>
    <property type="evidence" value="ECO:0007669"/>
    <property type="project" value="UniProtKB-KW"/>
</dbReference>
<dbReference type="InterPro" id="IPR043128">
    <property type="entry name" value="Rev_trsase/Diguanyl_cyclase"/>
</dbReference>
<dbReference type="GO" id="GO:0003964">
    <property type="term" value="F:RNA-directed DNA polymerase activity"/>
    <property type="evidence" value="ECO:0007669"/>
    <property type="project" value="UniProtKB-KW"/>
</dbReference>
<dbReference type="InterPro" id="IPR043502">
    <property type="entry name" value="DNA/RNA_pol_sf"/>
</dbReference>
<organism evidence="10 11">
    <name type="scientific">Candolleomyces aberdarensis</name>
    <dbReference type="NCBI Taxonomy" id="2316362"/>
    <lineage>
        <taxon>Eukaryota</taxon>
        <taxon>Fungi</taxon>
        <taxon>Dikarya</taxon>
        <taxon>Basidiomycota</taxon>
        <taxon>Agaricomycotina</taxon>
        <taxon>Agaricomycetes</taxon>
        <taxon>Agaricomycetidae</taxon>
        <taxon>Agaricales</taxon>
        <taxon>Agaricineae</taxon>
        <taxon>Psathyrellaceae</taxon>
        <taxon>Candolleomyces</taxon>
    </lineage>
</organism>
<dbReference type="EMBL" id="SDEE01000202">
    <property type="protein sequence ID" value="RXW19428.1"/>
    <property type="molecule type" value="Genomic_DNA"/>
</dbReference>
<keyword evidence="7" id="KW-0695">RNA-directed DNA polymerase</keyword>
<dbReference type="Gene3D" id="3.10.10.10">
    <property type="entry name" value="HIV Type 1 Reverse Transcriptase, subunit A, domain 1"/>
    <property type="match status" value="1"/>
</dbReference>
<dbReference type="PROSITE" id="PS50878">
    <property type="entry name" value="RT_POL"/>
    <property type="match status" value="1"/>
</dbReference>
<keyword evidence="6" id="KW-0378">Hydrolase</keyword>
<keyword evidence="2" id="KW-0808">Transferase</keyword>
<feature type="domain" description="Reverse transcriptase" evidence="9">
    <location>
        <begin position="349"/>
        <end position="531"/>
    </location>
</feature>
<dbReference type="InterPro" id="IPR041373">
    <property type="entry name" value="RT_RNaseH"/>
</dbReference>
<dbReference type="PANTHER" id="PTHR37984:SF5">
    <property type="entry name" value="PROTEIN NYNRIN-LIKE"/>
    <property type="match status" value="1"/>
</dbReference>
<feature type="compositionally biased region" description="Basic and acidic residues" evidence="8">
    <location>
        <begin position="811"/>
        <end position="820"/>
    </location>
</feature>
<keyword evidence="3" id="KW-0548">Nucleotidyltransferase</keyword>
<evidence type="ECO:0000256" key="6">
    <source>
        <dbReference type="ARBA" id="ARBA00022801"/>
    </source>
</evidence>
<evidence type="ECO:0000256" key="8">
    <source>
        <dbReference type="SAM" id="MobiDB-lite"/>
    </source>
</evidence>
<gene>
    <name evidence="10" type="ORF">EST38_g6417</name>
</gene>
<evidence type="ECO:0000256" key="4">
    <source>
        <dbReference type="ARBA" id="ARBA00022722"/>
    </source>
</evidence>
<comment type="caution">
    <text evidence="10">The sequence shown here is derived from an EMBL/GenBank/DDBJ whole genome shotgun (WGS) entry which is preliminary data.</text>
</comment>
<dbReference type="Pfam" id="PF00078">
    <property type="entry name" value="RVT_1"/>
    <property type="match status" value="1"/>
</dbReference>
<dbReference type="SUPFAM" id="SSF56672">
    <property type="entry name" value="DNA/RNA polymerases"/>
    <property type="match status" value="1"/>
</dbReference>
<dbReference type="InterPro" id="IPR050951">
    <property type="entry name" value="Retrovirus_Pol_polyprotein"/>
</dbReference>
<keyword evidence="11" id="KW-1185">Reference proteome</keyword>
<accession>A0A4V1Q3Q7</accession>
<keyword evidence="4" id="KW-0540">Nuclease</keyword>
<dbReference type="Proteomes" id="UP000290288">
    <property type="component" value="Unassembled WGS sequence"/>
</dbReference>